<keyword evidence="1" id="KW-0472">Membrane</keyword>
<feature type="transmembrane region" description="Helical" evidence="1">
    <location>
        <begin position="20"/>
        <end position="43"/>
    </location>
</feature>
<name>A0ABS1IYA4_9FIRM</name>
<dbReference type="Proteomes" id="UP000604730">
    <property type="component" value="Unassembled WGS sequence"/>
</dbReference>
<accession>A0ABS1IYA4</accession>
<sequence>MNSFNVDSAKDTRTGLGVMLPVFELVIAIGLFTIISIFLIRFFTSANTMSRQADDLSKGLIKAESAIELVKAYSTEDAAEELGGEVVKTAAGKQIEAYFDKDWKKAYKTNWRYSLVVMLKDIPRRSGALREINAFINRNDGVNNNIVIVHLEGAKYLKGGR</sequence>
<protein>
    <recommendedName>
        <fullName evidence="4">Pilus assembly protein</fullName>
    </recommendedName>
</protein>
<gene>
    <name evidence="2" type="ORF">JJN12_02405</name>
</gene>
<keyword evidence="1" id="KW-0812">Transmembrane</keyword>
<keyword evidence="1" id="KW-1133">Transmembrane helix</keyword>
<comment type="caution">
    <text evidence="2">The sequence shown here is derived from an EMBL/GenBank/DDBJ whole genome shotgun (WGS) entry which is preliminary data.</text>
</comment>
<evidence type="ECO:0000256" key="1">
    <source>
        <dbReference type="SAM" id="Phobius"/>
    </source>
</evidence>
<evidence type="ECO:0000313" key="3">
    <source>
        <dbReference type="Proteomes" id="UP000604730"/>
    </source>
</evidence>
<dbReference type="RefSeq" id="WP_208428199.1">
    <property type="nucleotide sequence ID" value="NZ_JAEPRJ010000001.1"/>
</dbReference>
<proteinExistence type="predicted"/>
<evidence type="ECO:0008006" key="4">
    <source>
        <dbReference type="Google" id="ProtNLM"/>
    </source>
</evidence>
<reference evidence="2 3" key="1">
    <citation type="submission" date="2021-01" db="EMBL/GenBank/DDBJ databases">
        <title>Isolation and description of Catonella massiliensis sp. nov., a novel Catonella species, isolated from a stable periodontitis subject.</title>
        <authorList>
            <person name="Antezack A."/>
            <person name="Boxberger M."/>
            <person name="La Scola B."/>
            <person name="Monnet-Corti V."/>
        </authorList>
    </citation>
    <scope>NUCLEOTIDE SEQUENCE [LARGE SCALE GENOMIC DNA]</scope>
    <source>
        <strain evidence="2 3">Marseille-Q4567</strain>
    </source>
</reference>
<keyword evidence="3" id="KW-1185">Reference proteome</keyword>
<dbReference type="EMBL" id="JAEPRJ010000001">
    <property type="protein sequence ID" value="MBK5896639.1"/>
    <property type="molecule type" value="Genomic_DNA"/>
</dbReference>
<organism evidence="2 3">
    <name type="scientific">Catonella massiliensis</name>
    <dbReference type="NCBI Taxonomy" id="2799636"/>
    <lineage>
        <taxon>Bacteria</taxon>
        <taxon>Bacillati</taxon>
        <taxon>Bacillota</taxon>
        <taxon>Clostridia</taxon>
        <taxon>Lachnospirales</taxon>
        <taxon>Lachnospiraceae</taxon>
        <taxon>Catonella</taxon>
    </lineage>
</organism>
<evidence type="ECO:0000313" key="2">
    <source>
        <dbReference type="EMBL" id="MBK5896639.1"/>
    </source>
</evidence>